<dbReference type="GO" id="GO:0005524">
    <property type="term" value="F:ATP binding"/>
    <property type="evidence" value="ECO:0007669"/>
    <property type="project" value="UniProtKB-KW"/>
</dbReference>
<comment type="similarity">
    <text evidence="4">Belongs to the ABC transporter superfamily. Macrolide exporter (TC 3.A.1.122) family.</text>
</comment>
<keyword evidence="3" id="KW-0067">ATP-binding</keyword>
<reference evidence="7" key="1">
    <citation type="submission" date="2009-01" db="EMBL/GenBank/DDBJ databases">
        <title>Complete sequence of Anaeromyxobacter dehalogenans 2CP-1.</title>
        <authorList>
            <consortium name="US DOE Joint Genome Institute"/>
            <person name="Lucas S."/>
            <person name="Copeland A."/>
            <person name="Lapidus A."/>
            <person name="Glavina del Rio T."/>
            <person name="Dalin E."/>
            <person name="Tice H."/>
            <person name="Bruce D."/>
            <person name="Goodwin L."/>
            <person name="Pitluck S."/>
            <person name="Saunders E."/>
            <person name="Brettin T."/>
            <person name="Detter J.C."/>
            <person name="Han C."/>
            <person name="Larimer F."/>
            <person name="Land M."/>
            <person name="Hauser L."/>
            <person name="Kyrpides N."/>
            <person name="Ovchinnikova G."/>
            <person name="Beliaev A.S."/>
            <person name="Richardson P."/>
        </authorList>
    </citation>
    <scope>NUCLEOTIDE SEQUENCE</scope>
    <source>
        <strain evidence="7">2CP-1</strain>
    </source>
</reference>
<evidence type="ECO:0000313" key="7">
    <source>
        <dbReference type="EMBL" id="ACL66502.1"/>
    </source>
</evidence>
<protein>
    <submittedName>
        <fullName evidence="7">ABC transporter related</fullName>
    </submittedName>
</protein>
<dbReference type="AlphaFoldDB" id="B8JG99"/>
<evidence type="ECO:0000256" key="1">
    <source>
        <dbReference type="ARBA" id="ARBA00022448"/>
    </source>
</evidence>
<sequence length="253" mass="26745">MAETPLIQLEDVWKTYAMGDVELHALKGVSLAVERGEFTAIMGASGSGKSTLMNLLGCLDRPTRGRYLLEGHDVSGLSADALAALRNRTLGFVFQSFNLLSRTSALENVELPMMYSGTPGAERHRRALEALAQVGLSGRADHHPSQLSGGQQQRVAIARALVNRPRVLLADEPTGNLDSRTSVEVMAILQALGATGITVVLVTHENDIAAYASRVLVMRDGKLRSDTRQAPVAAVPPPADEAGGADGREGGAA</sequence>
<evidence type="ECO:0000256" key="4">
    <source>
        <dbReference type="ARBA" id="ARBA00038388"/>
    </source>
</evidence>
<dbReference type="RefSeq" id="WP_012634220.1">
    <property type="nucleotide sequence ID" value="NC_011891.1"/>
</dbReference>
<evidence type="ECO:0000256" key="3">
    <source>
        <dbReference type="ARBA" id="ARBA00022840"/>
    </source>
</evidence>
<dbReference type="HOGENOM" id="CLU_000604_1_22_7"/>
<dbReference type="PROSITE" id="PS50893">
    <property type="entry name" value="ABC_TRANSPORTER_2"/>
    <property type="match status" value="1"/>
</dbReference>
<proteinExistence type="inferred from homology"/>
<dbReference type="KEGG" id="acp:A2cp1_3167"/>
<dbReference type="InterPro" id="IPR017871">
    <property type="entry name" value="ABC_transporter-like_CS"/>
</dbReference>
<dbReference type="InterPro" id="IPR017911">
    <property type="entry name" value="MacB-like_ATP-bd"/>
</dbReference>
<name>B8JG99_ANAD2</name>
<dbReference type="SUPFAM" id="SSF52540">
    <property type="entry name" value="P-loop containing nucleoside triphosphate hydrolases"/>
    <property type="match status" value="1"/>
</dbReference>
<dbReference type="SMART" id="SM00382">
    <property type="entry name" value="AAA"/>
    <property type="match status" value="1"/>
</dbReference>
<keyword evidence="2" id="KW-0547">Nucleotide-binding</keyword>
<dbReference type="Proteomes" id="UP000007089">
    <property type="component" value="Chromosome"/>
</dbReference>
<evidence type="ECO:0000259" key="6">
    <source>
        <dbReference type="PROSITE" id="PS50893"/>
    </source>
</evidence>
<dbReference type="GO" id="GO:0005886">
    <property type="term" value="C:plasma membrane"/>
    <property type="evidence" value="ECO:0007669"/>
    <property type="project" value="TreeGrafter"/>
</dbReference>
<evidence type="ECO:0000256" key="2">
    <source>
        <dbReference type="ARBA" id="ARBA00022741"/>
    </source>
</evidence>
<dbReference type="InterPro" id="IPR015854">
    <property type="entry name" value="ABC_transpr_LolD-like"/>
</dbReference>
<dbReference type="GO" id="GO:0016887">
    <property type="term" value="F:ATP hydrolysis activity"/>
    <property type="evidence" value="ECO:0007669"/>
    <property type="project" value="InterPro"/>
</dbReference>
<gene>
    <name evidence="7" type="ordered locus">A2cp1_3167</name>
</gene>
<keyword evidence="1" id="KW-0813">Transport</keyword>
<keyword evidence="8" id="KW-1185">Reference proteome</keyword>
<dbReference type="GO" id="GO:0098796">
    <property type="term" value="C:membrane protein complex"/>
    <property type="evidence" value="ECO:0007669"/>
    <property type="project" value="UniProtKB-ARBA"/>
</dbReference>
<dbReference type="FunFam" id="3.40.50.300:FF:000032">
    <property type="entry name" value="Export ABC transporter ATP-binding protein"/>
    <property type="match status" value="1"/>
</dbReference>
<dbReference type="CDD" id="cd03255">
    <property type="entry name" value="ABC_MJ0796_LolCDE_FtsE"/>
    <property type="match status" value="1"/>
</dbReference>
<dbReference type="PROSITE" id="PS00211">
    <property type="entry name" value="ABC_TRANSPORTER_1"/>
    <property type="match status" value="1"/>
</dbReference>
<dbReference type="InterPro" id="IPR027417">
    <property type="entry name" value="P-loop_NTPase"/>
</dbReference>
<organism evidence="7 8">
    <name type="scientific">Anaeromyxobacter dehalogenans (strain ATCC BAA-258 / DSM 21875 / 2CP-1)</name>
    <dbReference type="NCBI Taxonomy" id="455488"/>
    <lineage>
        <taxon>Bacteria</taxon>
        <taxon>Pseudomonadati</taxon>
        <taxon>Myxococcota</taxon>
        <taxon>Myxococcia</taxon>
        <taxon>Myxococcales</taxon>
        <taxon>Cystobacterineae</taxon>
        <taxon>Anaeromyxobacteraceae</taxon>
        <taxon>Anaeromyxobacter</taxon>
    </lineage>
</organism>
<accession>B8JG99</accession>
<evidence type="ECO:0000313" key="8">
    <source>
        <dbReference type="Proteomes" id="UP000007089"/>
    </source>
</evidence>
<dbReference type="GO" id="GO:0022857">
    <property type="term" value="F:transmembrane transporter activity"/>
    <property type="evidence" value="ECO:0007669"/>
    <property type="project" value="TreeGrafter"/>
</dbReference>
<evidence type="ECO:0000256" key="5">
    <source>
        <dbReference type="SAM" id="MobiDB-lite"/>
    </source>
</evidence>
<feature type="region of interest" description="Disordered" evidence="5">
    <location>
        <begin position="226"/>
        <end position="253"/>
    </location>
</feature>
<dbReference type="InterPro" id="IPR003593">
    <property type="entry name" value="AAA+_ATPase"/>
</dbReference>
<dbReference type="EMBL" id="CP001359">
    <property type="protein sequence ID" value="ACL66502.1"/>
    <property type="molecule type" value="Genomic_DNA"/>
</dbReference>
<dbReference type="Gene3D" id="3.40.50.300">
    <property type="entry name" value="P-loop containing nucleotide triphosphate hydrolases"/>
    <property type="match status" value="1"/>
</dbReference>
<dbReference type="InterPro" id="IPR003439">
    <property type="entry name" value="ABC_transporter-like_ATP-bd"/>
</dbReference>
<dbReference type="Pfam" id="PF00005">
    <property type="entry name" value="ABC_tran"/>
    <property type="match status" value="1"/>
</dbReference>
<dbReference type="PANTHER" id="PTHR24220:SF86">
    <property type="entry name" value="ABC TRANSPORTER ABCH.1"/>
    <property type="match status" value="1"/>
</dbReference>
<dbReference type="PANTHER" id="PTHR24220">
    <property type="entry name" value="IMPORT ATP-BINDING PROTEIN"/>
    <property type="match status" value="1"/>
</dbReference>
<feature type="domain" description="ABC transporter" evidence="6">
    <location>
        <begin position="7"/>
        <end position="245"/>
    </location>
</feature>